<feature type="transmembrane region" description="Helical" evidence="1">
    <location>
        <begin position="144"/>
        <end position="171"/>
    </location>
</feature>
<name>A0A8H3EWX3_9LECA</name>
<dbReference type="PANTHER" id="PTHR39470">
    <property type="entry name" value="CHROMOSOME 10, WHOLE GENOME SHOTGUN SEQUENCE"/>
    <property type="match status" value="1"/>
</dbReference>
<keyword evidence="3" id="KW-1185">Reference proteome</keyword>
<organism evidence="2 3">
    <name type="scientific">Gomphillus americanus</name>
    <dbReference type="NCBI Taxonomy" id="1940652"/>
    <lineage>
        <taxon>Eukaryota</taxon>
        <taxon>Fungi</taxon>
        <taxon>Dikarya</taxon>
        <taxon>Ascomycota</taxon>
        <taxon>Pezizomycotina</taxon>
        <taxon>Lecanoromycetes</taxon>
        <taxon>OSLEUM clade</taxon>
        <taxon>Ostropomycetidae</taxon>
        <taxon>Ostropales</taxon>
        <taxon>Graphidaceae</taxon>
        <taxon>Gomphilloideae</taxon>
        <taxon>Gomphillus</taxon>
    </lineage>
</organism>
<feature type="transmembrane region" description="Helical" evidence="1">
    <location>
        <begin position="6"/>
        <end position="26"/>
    </location>
</feature>
<dbReference type="AlphaFoldDB" id="A0A8H3EWX3"/>
<comment type="caution">
    <text evidence="2">The sequence shown here is derived from an EMBL/GenBank/DDBJ whole genome shotgun (WGS) entry which is preliminary data.</text>
</comment>
<dbReference type="EMBL" id="CAJPDQ010000008">
    <property type="protein sequence ID" value="CAF9913293.1"/>
    <property type="molecule type" value="Genomic_DNA"/>
</dbReference>
<dbReference type="PANTHER" id="PTHR39470:SF1">
    <property type="entry name" value="CHORISMATE SYNTHASE PROTEIN"/>
    <property type="match status" value="1"/>
</dbReference>
<dbReference type="OrthoDB" id="4218123at2759"/>
<proteinExistence type="predicted"/>
<evidence type="ECO:0000313" key="2">
    <source>
        <dbReference type="EMBL" id="CAF9913293.1"/>
    </source>
</evidence>
<evidence type="ECO:0000313" key="3">
    <source>
        <dbReference type="Proteomes" id="UP000664169"/>
    </source>
</evidence>
<feature type="transmembrane region" description="Helical" evidence="1">
    <location>
        <begin position="47"/>
        <end position="71"/>
    </location>
</feature>
<reference evidence="2" key="1">
    <citation type="submission" date="2021-03" db="EMBL/GenBank/DDBJ databases">
        <authorList>
            <person name="Tagirdzhanova G."/>
        </authorList>
    </citation>
    <scope>NUCLEOTIDE SEQUENCE</scope>
</reference>
<keyword evidence="1" id="KW-0472">Membrane</keyword>
<feature type="transmembrane region" description="Helical" evidence="1">
    <location>
        <begin position="221"/>
        <end position="242"/>
    </location>
</feature>
<accession>A0A8H3EWX3</accession>
<sequence length="349" mass="39378">MSTFESVKTLAYTFAPFLLPYLFRSFRKYQASTTTRRANRKPVPRRISLVANILLAATTIALISSCFAFSYENLITKTNSRIQTPQNVLWERVANIRPGRVLSPLDERLKDRLASTDGRCLYLIYGPDVTGNCPFCSSDEPRTFFYYALPTILGPHLLNLIVLGLSTSANVAGKEGNRFRTPVVLVGCVYVLAEIVVWLNYDWKSNMTSTVSANMFQFFGWVRLIRNVGFAIIDAGLAWFLWATATNRIMVITPSAKERLDAALQYLETTLSKTTAAKVIRSATFKDEQFHQKELEYWNEEEAKMEQIIASDTVQKAIQLARSHGRLDAEKLEQEAQGYVEIMLPVAGA</sequence>
<gene>
    <name evidence="2" type="ORF">GOMPHAMPRED_007848</name>
</gene>
<keyword evidence="1" id="KW-1133">Transmembrane helix</keyword>
<protein>
    <submittedName>
        <fullName evidence="2">Uncharacterized protein</fullName>
    </submittedName>
</protein>
<feature type="transmembrane region" description="Helical" evidence="1">
    <location>
        <begin position="183"/>
        <end position="201"/>
    </location>
</feature>
<evidence type="ECO:0000256" key="1">
    <source>
        <dbReference type="SAM" id="Phobius"/>
    </source>
</evidence>
<keyword evidence="1" id="KW-0812">Transmembrane</keyword>
<dbReference type="Proteomes" id="UP000664169">
    <property type="component" value="Unassembled WGS sequence"/>
</dbReference>